<sequence>MGCQQHAWPAHAPEQVEAEVNYIRDNGQRPVAYTYPAPAGTPQRSALLQPTRVAIRNARLLAQPASLEREGFQLVREASAVGDFEDEAQVRERYYPESIALLRRLTGAAEAVIFDHTLRVDQAGREERGLREPVRYVHNDQTLRSAPRRVRDHLPAERAERRLAGRFQIVNLWRPFGHPAQRAPLALLDARSLAFDDLVASDLVYRDKVGETYSVKPNPEHRWYYYPHLLPEEALLLKIYDSREDAQARLGAHTAFDDPCTPADAPPRQSIELRCLLFFDE</sequence>
<accession>A0A069Q8F8</accession>
<dbReference type="RefSeq" id="WP_003107935.1">
    <property type="nucleotide sequence ID" value="NZ_AP014839.1"/>
</dbReference>
<dbReference type="Proteomes" id="UP000045039">
    <property type="component" value="Unassembled WGS sequence"/>
</dbReference>
<dbReference type="PANTHER" id="PTHR34598">
    <property type="entry name" value="BLL6449 PROTEIN"/>
    <property type="match status" value="1"/>
</dbReference>
<dbReference type="EMBL" id="RBSQ01001458">
    <property type="protein sequence ID" value="RMS43990.1"/>
    <property type="molecule type" value="Genomic_DNA"/>
</dbReference>
<evidence type="ECO:0000313" key="4">
    <source>
        <dbReference type="EMBL" id="RMS43990.1"/>
    </source>
</evidence>
<dbReference type="NCBIfam" id="NF041278">
    <property type="entry name" value="CmcJ_NvfI_EfuI"/>
    <property type="match status" value="1"/>
</dbReference>
<reference evidence="3 6" key="3">
    <citation type="submission" date="2017-05" db="EMBL/GenBank/DDBJ databases">
        <authorList>
            <person name="Song R."/>
            <person name="Chenine A.L."/>
            <person name="Ruprecht R.M."/>
        </authorList>
    </citation>
    <scope>NUCLEOTIDE SEQUENCE [LARGE SCALE GENOMIC DNA]</scope>
    <source>
        <strain evidence="3 6">S567_C10_BS</strain>
    </source>
</reference>
<organism evidence="4 7">
    <name type="scientific">Pseudomonas aeruginosa</name>
    <dbReference type="NCBI Taxonomy" id="287"/>
    <lineage>
        <taxon>Bacteria</taxon>
        <taxon>Pseudomonadati</taxon>
        <taxon>Pseudomonadota</taxon>
        <taxon>Gammaproteobacteria</taxon>
        <taxon>Pseudomonadales</taxon>
        <taxon>Pseudomonadaceae</taxon>
        <taxon>Pseudomonas</taxon>
    </lineage>
</organism>
<dbReference type="Proteomes" id="UP000644192">
    <property type="component" value="Unassembled WGS sequence"/>
</dbReference>
<evidence type="ECO:0000313" key="2">
    <source>
        <dbReference type="EMBL" id="MZZ15222.1"/>
    </source>
</evidence>
<dbReference type="SMR" id="A0A069Q8F8"/>
<dbReference type="AlphaFoldDB" id="A0A069Q8F8"/>
<reference evidence="4 7" key="4">
    <citation type="submission" date="2018-08" db="EMBL/GenBank/DDBJ databases">
        <title>Recombination of ecologically and evolutionarily significant loci maintains genetic cohesion in the Pseudomonas syringae species complex.</title>
        <authorList>
            <person name="Dillon M."/>
            <person name="Thakur S."/>
            <person name="Almeida R.N.D."/>
            <person name="Weir B.S."/>
            <person name="Guttman D.S."/>
        </authorList>
    </citation>
    <scope>NUCLEOTIDE SEQUENCE [LARGE SCALE GENOMIC DNA]</scope>
    <source>
        <strain evidence="4 7">ICMP 7846</strain>
    </source>
</reference>
<keyword evidence="2" id="KW-0808">Transferase</keyword>
<evidence type="ECO:0000313" key="5">
    <source>
        <dbReference type="Proteomes" id="UP000045039"/>
    </source>
</evidence>
<comment type="caution">
    <text evidence="4">The sequence shown here is derived from an EMBL/GenBank/DDBJ whole genome shotgun (WGS) entry which is preliminary data.</text>
</comment>
<reference evidence="1" key="2">
    <citation type="submission" date="2015-06" db="EMBL/GenBank/DDBJ databases">
        <authorList>
            <person name="Radhakrishnan R."/>
            <person name="Underwood A."/>
            <person name="Al-Shahib A."/>
        </authorList>
    </citation>
    <scope>NUCLEOTIDE SEQUENCE</scope>
    <source>
        <strain evidence="1">P19_London_7_VIM_2_05_10</strain>
    </source>
</reference>
<dbReference type="GO" id="GO:0016491">
    <property type="term" value="F:oxidoreductase activity"/>
    <property type="evidence" value="ECO:0007669"/>
    <property type="project" value="InterPro"/>
</dbReference>
<dbReference type="GO" id="GO:0008168">
    <property type="term" value="F:methyltransferase activity"/>
    <property type="evidence" value="ECO:0007669"/>
    <property type="project" value="UniProtKB-KW"/>
</dbReference>
<dbReference type="InterPro" id="IPR044053">
    <property type="entry name" value="AsaB-like"/>
</dbReference>
<dbReference type="EMBL" id="CVVU01000066">
    <property type="protein sequence ID" value="CRO32084.1"/>
    <property type="molecule type" value="Genomic_DNA"/>
</dbReference>
<dbReference type="EMBL" id="NFFZ01000015">
    <property type="protein sequence ID" value="OTI57887.1"/>
    <property type="molecule type" value="Genomic_DNA"/>
</dbReference>
<reference evidence="2" key="5">
    <citation type="submission" date="2020-01" db="EMBL/GenBank/DDBJ databases">
        <title>Bacteria Cultured from War Wounds Associated with the Conflict in Eastern Ukraine.</title>
        <authorList>
            <person name="Snesrud E."/>
            <person name="Galac M.R."/>
            <person name="Mc Gann P."/>
            <person name="Valentine K."/>
            <person name="Viacheslav K."/>
        </authorList>
    </citation>
    <scope>NUCLEOTIDE SEQUENCE</scope>
    <source>
        <strain evidence="2">VNMU148</strain>
    </source>
</reference>
<reference evidence="5" key="1">
    <citation type="submission" date="2015-06" db="EMBL/GenBank/DDBJ databases">
        <authorList>
            <person name="Radhakrishnan Rajesh"/>
            <person name="Underwood Anthony"/>
            <person name="Al-Shahib Ali"/>
        </authorList>
    </citation>
    <scope>NUCLEOTIDE SEQUENCE [LARGE SCALE GENOMIC DNA]</scope>
    <source>
        <strain evidence="5">P19_London_7_VIM_2_05_10</strain>
    </source>
</reference>
<gene>
    <name evidence="4" type="ORF">ALP65_03716</name>
    <name evidence="3" type="ORF">CAZ10_24750</name>
    <name evidence="2" type="ORF">GUL26_23485</name>
    <name evidence="1" type="ORF">PAERUG_P19_London_7_VIM_2_05_10_01339</name>
</gene>
<proteinExistence type="predicted"/>
<dbReference type="Proteomes" id="UP000194857">
    <property type="component" value="Unassembled WGS sequence"/>
</dbReference>
<evidence type="ECO:0000313" key="3">
    <source>
        <dbReference type="EMBL" id="OTI57887.1"/>
    </source>
</evidence>
<evidence type="ECO:0000313" key="1">
    <source>
        <dbReference type="EMBL" id="CRO32084.1"/>
    </source>
</evidence>
<dbReference type="OMA" id="KPWAKVD"/>
<protein>
    <submittedName>
        <fullName evidence="2">Methyltransferase</fullName>
    </submittedName>
</protein>
<keyword evidence="2" id="KW-0489">Methyltransferase</keyword>
<dbReference type="eggNOG" id="ENOG502Z9FC">
    <property type="taxonomic scope" value="Bacteria"/>
</dbReference>
<dbReference type="PANTHER" id="PTHR34598:SF3">
    <property type="entry name" value="OXIDOREDUCTASE AN1597"/>
    <property type="match status" value="1"/>
</dbReference>
<evidence type="ECO:0000313" key="6">
    <source>
        <dbReference type="Proteomes" id="UP000194857"/>
    </source>
</evidence>
<accession>A0A1S1C694</accession>
<dbReference type="Proteomes" id="UP000270834">
    <property type="component" value="Unassembled WGS sequence"/>
</dbReference>
<dbReference type="EMBL" id="WXZT01000016">
    <property type="protein sequence ID" value="MZZ15222.1"/>
    <property type="molecule type" value="Genomic_DNA"/>
</dbReference>
<evidence type="ECO:0000313" key="7">
    <source>
        <dbReference type="Proteomes" id="UP000270834"/>
    </source>
</evidence>
<dbReference type="GO" id="GO:0032259">
    <property type="term" value="P:methylation"/>
    <property type="evidence" value="ECO:0007669"/>
    <property type="project" value="UniProtKB-KW"/>
</dbReference>
<name>A0A069Q8F8_PSEAI</name>